<reference evidence="2" key="1">
    <citation type="submission" date="2022-11" db="EMBL/GenBank/DDBJ databases">
        <authorList>
            <person name="Mo P."/>
        </authorList>
    </citation>
    <scope>NUCLEOTIDE SEQUENCE</scope>
    <source>
        <strain evidence="2">HUAS 11-8</strain>
    </source>
</reference>
<organism evidence="2 3">
    <name type="scientific">Amycolatopsis cynarae</name>
    <dbReference type="NCBI Taxonomy" id="2995223"/>
    <lineage>
        <taxon>Bacteria</taxon>
        <taxon>Bacillati</taxon>
        <taxon>Actinomycetota</taxon>
        <taxon>Actinomycetes</taxon>
        <taxon>Pseudonocardiales</taxon>
        <taxon>Pseudonocardiaceae</taxon>
        <taxon>Amycolatopsis</taxon>
    </lineage>
</organism>
<gene>
    <name evidence="2" type="ORF">ORV05_27350</name>
</gene>
<protein>
    <submittedName>
        <fullName evidence="2">Uncharacterized protein</fullName>
    </submittedName>
</protein>
<proteinExistence type="predicted"/>
<dbReference type="RefSeq" id="WP_268754870.1">
    <property type="nucleotide sequence ID" value="NZ_CP113836.1"/>
</dbReference>
<keyword evidence="1" id="KW-0472">Membrane</keyword>
<dbReference type="EMBL" id="CP113836">
    <property type="protein sequence ID" value="WAL64648.1"/>
    <property type="molecule type" value="Genomic_DNA"/>
</dbReference>
<keyword evidence="1" id="KW-0812">Transmembrane</keyword>
<dbReference type="Proteomes" id="UP001163203">
    <property type="component" value="Chromosome"/>
</dbReference>
<keyword evidence="3" id="KW-1185">Reference proteome</keyword>
<feature type="transmembrane region" description="Helical" evidence="1">
    <location>
        <begin position="12"/>
        <end position="33"/>
    </location>
</feature>
<evidence type="ECO:0000256" key="1">
    <source>
        <dbReference type="SAM" id="Phobius"/>
    </source>
</evidence>
<name>A0ABY7B051_9PSEU</name>
<feature type="transmembrane region" description="Helical" evidence="1">
    <location>
        <begin position="80"/>
        <end position="99"/>
    </location>
</feature>
<feature type="transmembrane region" description="Helical" evidence="1">
    <location>
        <begin position="45"/>
        <end position="68"/>
    </location>
</feature>
<evidence type="ECO:0000313" key="2">
    <source>
        <dbReference type="EMBL" id="WAL64648.1"/>
    </source>
</evidence>
<accession>A0ABY7B051</accession>
<keyword evidence="1" id="KW-1133">Transmembrane helix</keyword>
<sequence length="146" mass="14760">MDGFDLKQVTKLEWMGIGGGLVAFVASFLPWYSFSAGVLSGSLSAWSVGIGGWGPVLLLIACGALVLAPRFGRQVPNAPLIWLIASGVSVLIILLRWVTLPSDPLGGLGGAGFSAGAGFGLFLGLVAAIVSCAGAVPGYLATRKAA</sequence>
<evidence type="ECO:0000313" key="3">
    <source>
        <dbReference type="Proteomes" id="UP001163203"/>
    </source>
</evidence>
<feature type="transmembrane region" description="Helical" evidence="1">
    <location>
        <begin position="119"/>
        <end position="141"/>
    </location>
</feature>